<sequence>MDYFALLREIERRNTAASRLGTLNDNSDRQLRILQKADLAFASREVAHVLPAGERITITLRHFGLLAPYGPMPLSVTEHTRAEKLNHSSDAFGDFLSLLSQRQAIFWYRSWSQLQPMVSHDRMGEDNRFLARLGQIAGIPPVRGYPLLQTQLRQVWPAAWLAGRASLRDLQRMLSHFFSIPCRLDTTKGEWIKPQEKRAQHKMGHLGATRLGSRIFDAQHSLHIEIGPLGFPDYQSWQRGEKKLQLLASVCQTFVRHQMQLTIDLLLLSSPELAQAFPTKLGSNSWLKPRHGVVSQRVWQSPT</sequence>
<protein>
    <submittedName>
        <fullName evidence="1">Type VI secretion system protein ImpH</fullName>
    </submittedName>
</protein>
<dbReference type="EMBL" id="OCMY01000002">
    <property type="protein sequence ID" value="SOD59674.1"/>
    <property type="molecule type" value="Genomic_DNA"/>
</dbReference>
<dbReference type="InterPro" id="IPR010732">
    <property type="entry name" value="T6SS_TssG-like"/>
</dbReference>
<evidence type="ECO:0000313" key="2">
    <source>
        <dbReference type="Proteomes" id="UP000219271"/>
    </source>
</evidence>
<dbReference type="PANTHER" id="PTHR35564:SF4">
    <property type="entry name" value="CYTOPLASMIC PROTEIN"/>
    <property type="match status" value="1"/>
</dbReference>
<dbReference type="AlphaFoldDB" id="A0A286DMF2"/>
<dbReference type="PANTHER" id="PTHR35564">
    <property type="match status" value="1"/>
</dbReference>
<dbReference type="Pfam" id="PF06996">
    <property type="entry name" value="T6SS_TssG"/>
    <property type="match status" value="1"/>
</dbReference>
<name>A0A286DMF2_9GAMM</name>
<dbReference type="Proteomes" id="UP000219271">
    <property type="component" value="Unassembled WGS sequence"/>
</dbReference>
<gene>
    <name evidence="1" type="ORF">SAMN06273570_4375</name>
</gene>
<reference evidence="2" key="1">
    <citation type="submission" date="2017-09" db="EMBL/GenBank/DDBJ databases">
        <authorList>
            <person name="Varghese N."/>
            <person name="Submissions S."/>
        </authorList>
    </citation>
    <scope>NUCLEOTIDE SEQUENCE [LARGE SCALE GENOMIC DNA]</scope>
    <source>
        <strain evidence="2">JKS000234</strain>
    </source>
</reference>
<organism evidence="1 2">
    <name type="scientific">Candidatus Pantoea floridensis</name>
    <dbReference type="NCBI Taxonomy" id="1938870"/>
    <lineage>
        <taxon>Bacteria</taxon>
        <taxon>Pseudomonadati</taxon>
        <taxon>Pseudomonadota</taxon>
        <taxon>Gammaproteobacteria</taxon>
        <taxon>Enterobacterales</taxon>
        <taxon>Erwiniaceae</taxon>
        <taxon>Pantoea</taxon>
    </lineage>
</organism>
<proteinExistence type="predicted"/>
<evidence type="ECO:0000313" key="1">
    <source>
        <dbReference type="EMBL" id="SOD59674.1"/>
    </source>
</evidence>
<dbReference type="NCBIfam" id="TIGR03347">
    <property type="entry name" value="VI_chp_1"/>
    <property type="match status" value="1"/>
</dbReference>
<keyword evidence="2" id="KW-1185">Reference proteome</keyword>
<accession>A0A286DMF2</accession>